<evidence type="ECO:0000313" key="2">
    <source>
        <dbReference type="Proteomes" id="UP000276133"/>
    </source>
</evidence>
<name>A0A3M7RFS1_BRAPC</name>
<proteinExistence type="predicted"/>
<organism evidence="1 2">
    <name type="scientific">Brachionus plicatilis</name>
    <name type="common">Marine rotifer</name>
    <name type="synonym">Brachionus muelleri</name>
    <dbReference type="NCBI Taxonomy" id="10195"/>
    <lineage>
        <taxon>Eukaryota</taxon>
        <taxon>Metazoa</taxon>
        <taxon>Spiralia</taxon>
        <taxon>Gnathifera</taxon>
        <taxon>Rotifera</taxon>
        <taxon>Eurotatoria</taxon>
        <taxon>Monogononta</taxon>
        <taxon>Pseudotrocha</taxon>
        <taxon>Ploima</taxon>
        <taxon>Brachionidae</taxon>
        <taxon>Brachionus</taxon>
    </lineage>
</organism>
<dbReference type="EMBL" id="REGN01003456">
    <property type="protein sequence ID" value="RNA22422.1"/>
    <property type="molecule type" value="Genomic_DNA"/>
</dbReference>
<protein>
    <submittedName>
        <fullName evidence="1">Uncharacterized protein</fullName>
    </submittedName>
</protein>
<dbReference type="AlphaFoldDB" id="A0A3M7RFS1"/>
<accession>A0A3M7RFS1</accession>
<sequence length="73" mass="8993">MIKNVLKYLYNYVKKLDFEFMFCILSDKEMTFDFFNNKIIKIFFDVLQSILFKSFNLILKFFKIDNDDGIIYF</sequence>
<keyword evidence="2" id="KW-1185">Reference proteome</keyword>
<evidence type="ECO:0000313" key="1">
    <source>
        <dbReference type="EMBL" id="RNA22422.1"/>
    </source>
</evidence>
<dbReference type="Proteomes" id="UP000276133">
    <property type="component" value="Unassembled WGS sequence"/>
</dbReference>
<comment type="caution">
    <text evidence="1">The sequence shown here is derived from an EMBL/GenBank/DDBJ whole genome shotgun (WGS) entry which is preliminary data.</text>
</comment>
<gene>
    <name evidence="1" type="ORF">BpHYR1_046859</name>
</gene>
<reference evidence="1 2" key="1">
    <citation type="journal article" date="2018" name="Sci. Rep.">
        <title>Genomic signatures of local adaptation to the degree of environmental predictability in rotifers.</title>
        <authorList>
            <person name="Franch-Gras L."/>
            <person name="Hahn C."/>
            <person name="Garcia-Roger E.M."/>
            <person name="Carmona M.J."/>
            <person name="Serra M."/>
            <person name="Gomez A."/>
        </authorList>
    </citation>
    <scope>NUCLEOTIDE SEQUENCE [LARGE SCALE GENOMIC DNA]</scope>
    <source>
        <strain evidence="1">HYR1</strain>
    </source>
</reference>